<feature type="region of interest" description="Disordered" evidence="1">
    <location>
        <begin position="1"/>
        <end position="313"/>
    </location>
</feature>
<feature type="compositionally biased region" description="Basic and acidic residues" evidence="1">
    <location>
        <begin position="458"/>
        <end position="488"/>
    </location>
</feature>
<comment type="caution">
    <text evidence="2">The sequence shown here is derived from an EMBL/GenBank/DDBJ whole genome shotgun (WGS) entry which is preliminary data.</text>
</comment>
<feature type="compositionally biased region" description="Low complexity" evidence="1">
    <location>
        <begin position="103"/>
        <end position="137"/>
    </location>
</feature>
<feature type="compositionally biased region" description="Basic and acidic residues" evidence="1">
    <location>
        <begin position="429"/>
        <end position="440"/>
    </location>
</feature>
<feature type="region of interest" description="Disordered" evidence="1">
    <location>
        <begin position="651"/>
        <end position="685"/>
    </location>
</feature>
<feature type="compositionally biased region" description="Low complexity" evidence="1">
    <location>
        <begin position="147"/>
        <end position="169"/>
    </location>
</feature>
<evidence type="ECO:0000313" key="3">
    <source>
        <dbReference type="Proteomes" id="UP000298030"/>
    </source>
</evidence>
<feature type="region of interest" description="Disordered" evidence="1">
    <location>
        <begin position="345"/>
        <end position="367"/>
    </location>
</feature>
<feature type="compositionally biased region" description="Low complexity" evidence="1">
    <location>
        <begin position="243"/>
        <end position="255"/>
    </location>
</feature>
<sequence>MNDIQLRPSLDMKLPCSADLDERPSRRTKLESRDAPDSHSSSTDHPRMHRGSLDHRRKPDTPNGSKPASRIPSRPLSSTTSNTGSTATPSTPKASKRPASGLPTPKATPTQQQPQPRENATPSSSSPPTTPKSSVTKKTLHNLFGIPQALRRASRSRSQSRPNSPQPSLKSVKDAPPVPGSAWYDDDKTPKARQPIPSPLTARNPSPTRKPKSRASDPPTSLKLPKLFSAAISGASSLQPRPSSTAAGTGTSVSAPLKRPSSPPSTASGIPNGKSLLPSKVKDSPPPSAMKPVSKVPSAPSRHASKGASMDASYRYRGGNMSIVEEESSIRTSIRTSIDMNFKPAAPASLKGKAREDTPTPTSTASHLRPALKMNAAVRSTKHGSFDFERPGWGTTMIQRTGSNGTAISNLSKESTYTAATAPPAMASGEHRHREKDTRESTFSGPGLAGVGTLQRDMSLKRAKDSEEQIRARERAQRLHDHIHRDKLPPLPTANGHSNGHVRHGGSDLSDHNAHSTSTNGTARTGKDSSAGKGGSGSGISRLIGTAQHGLFSWEPPVPSPTRSTTSHCAPGDNGGSSRGGSTDRSATREDSKLKYSGLRGDRPAVPVPTSSIPQRPGPRGRSLDLGIGLAWAPSKLKEEALMPSSTLFARSASGSTTGRSVSSSNGGMHEFGASNGHGHGSRSRRIHIQDGVENPEADRTRMGKEVAELFREVLDDRGYNAFKTYVRQFDAHEIPFDGPKGIVERVERLLKHSPDRGRDNGELLDKFVRIILQNA</sequence>
<reference evidence="2 3" key="1">
    <citation type="journal article" date="2019" name="Nat. Ecol. Evol.">
        <title>Megaphylogeny resolves global patterns of mushroom evolution.</title>
        <authorList>
            <person name="Varga T."/>
            <person name="Krizsan K."/>
            <person name="Foldi C."/>
            <person name="Dima B."/>
            <person name="Sanchez-Garcia M."/>
            <person name="Sanchez-Ramirez S."/>
            <person name="Szollosi G.J."/>
            <person name="Szarkandi J.G."/>
            <person name="Papp V."/>
            <person name="Albert L."/>
            <person name="Andreopoulos W."/>
            <person name="Angelini C."/>
            <person name="Antonin V."/>
            <person name="Barry K.W."/>
            <person name="Bougher N.L."/>
            <person name="Buchanan P."/>
            <person name="Buyck B."/>
            <person name="Bense V."/>
            <person name="Catcheside P."/>
            <person name="Chovatia M."/>
            <person name="Cooper J."/>
            <person name="Damon W."/>
            <person name="Desjardin D."/>
            <person name="Finy P."/>
            <person name="Geml J."/>
            <person name="Haridas S."/>
            <person name="Hughes K."/>
            <person name="Justo A."/>
            <person name="Karasinski D."/>
            <person name="Kautmanova I."/>
            <person name="Kiss B."/>
            <person name="Kocsube S."/>
            <person name="Kotiranta H."/>
            <person name="LaButti K.M."/>
            <person name="Lechner B.E."/>
            <person name="Liimatainen K."/>
            <person name="Lipzen A."/>
            <person name="Lukacs Z."/>
            <person name="Mihaltcheva S."/>
            <person name="Morgado L.N."/>
            <person name="Niskanen T."/>
            <person name="Noordeloos M.E."/>
            <person name="Ohm R.A."/>
            <person name="Ortiz-Santana B."/>
            <person name="Ovrebo C."/>
            <person name="Racz N."/>
            <person name="Riley R."/>
            <person name="Savchenko A."/>
            <person name="Shiryaev A."/>
            <person name="Soop K."/>
            <person name="Spirin V."/>
            <person name="Szebenyi C."/>
            <person name="Tomsovsky M."/>
            <person name="Tulloss R.E."/>
            <person name="Uehling J."/>
            <person name="Grigoriev I.V."/>
            <person name="Vagvolgyi C."/>
            <person name="Papp T."/>
            <person name="Martin F.M."/>
            <person name="Miettinen O."/>
            <person name="Hibbett D.S."/>
            <person name="Nagy L.G."/>
        </authorList>
    </citation>
    <scope>NUCLEOTIDE SEQUENCE [LARGE SCALE GENOMIC DNA]</scope>
    <source>
        <strain evidence="2 3">FP101781</strain>
    </source>
</reference>
<feature type="compositionally biased region" description="Basic and acidic residues" evidence="1">
    <location>
        <begin position="505"/>
        <end position="514"/>
    </location>
</feature>
<evidence type="ECO:0000256" key="1">
    <source>
        <dbReference type="SAM" id="MobiDB-lite"/>
    </source>
</evidence>
<organism evidence="2 3">
    <name type="scientific">Coprinellus micaceus</name>
    <name type="common">Glistening ink-cap mushroom</name>
    <name type="synonym">Coprinus micaceus</name>
    <dbReference type="NCBI Taxonomy" id="71717"/>
    <lineage>
        <taxon>Eukaryota</taxon>
        <taxon>Fungi</taxon>
        <taxon>Dikarya</taxon>
        <taxon>Basidiomycota</taxon>
        <taxon>Agaricomycotina</taxon>
        <taxon>Agaricomycetes</taxon>
        <taxon>Agaricomycetidae</taxon>
        <taxon>Agaricales</taxon>
        <taxon>Agaricineae</taxon>
        <taxon>Psathyrellaceae</taxon>
        <taxon>Coprinellus</taxon>
    </lineage>
</organism>
<feature type="compositionally biased region" description="Basic and acidic residues" evidence="1">
    <location>
        <begin position="20"/>
        <end position="60"/>
    </location>
</feature>
<dbReference type="AlphaFoldDB" id="A0A4Y7T903"/>
<proteinExistence type="predicted"/>
<evidence type="ECO:0000313" key="2">
    <source>
        <dbReference type="EMBL" id="TEB30082.1"/>
    </source>
</evidence>
<protein>
    <submittedName>
        <fullName evidence="2">Uncharacterized protein</fullName>
    </submittedName>
</protein>
<feature type="compositionally biased region" description="Low complexity" evidence="1">
    <location>
        <begin position="651"/>
        <end position="665"/>
    </location>
</feature>
<dbReference type="EMBL" id="QPFP01000024">
    <property type="protein sequence ID" value="TEB30082.1"/>
    <property type="molecule type" value="Genomic_DNA"/>
</dbReference>
<dbReference type="STRING" id="71717.A0A4Y7T903"/>
<feature type="region of interest" description="Disordered" evidence="1">
    <location>
        <begin position="421"/>
        <end position="622"/>
    </location>
</feature>
<dbReference type="OrthoDB" id="3260940at2759"/>
<keyword evidence="3" id="KW-1185">Reference proteome</keyword>
<accession>A0A4Y7T903</accession>
<name>A0A4Y7T903_COPMI</name>
<feature type="compositionally biased region" description="Low complexity" evidence="1">
    <location>
        <begin position="77"/>
        <end position="91"/>
    </location>
</feature>
<dbReference type="Proteomes" id="UP000298030">
    <property type="component" value="Unassembled WGS sequence"/>
</dbReference>
<gene>
    <name evidence="2" type="ORF">FA13DRAFT_1755239</name>
</gene>